<evidence type="ECO:0000259" key="2">
    <source>
        <dbReference type="Pfam" id="PF13229"/>
    </source>
</evidence>
<keyword evidence="1" id="KW-0812">Transmembrane</keyword>
<dbReference type="STRING" id="1802158.A2827_03555"/>
<organism evidence="3 4">
    <name type="scientific">Candidatus Spechtbacteria bacterium RIFCSPHIGHO2_01_FULL_43_30</name>
    <dbReference type="NCBI Taxonomy" id="1802158"/>
    <lineage>
        <taxon>Bacteria</taxon>
        <taxon>Candidatus Spechtiibacteriota</taxon>
    </lineage>
</organism>
<dbReference type="InterPro" id="IPR012334">
    <property type="entry name" value="Pectin_lyas_fold"/>
</dbReference>
<dbReference type="EMBL" id="MHOD01000032">
    <property type="protein sequence ID" value="OGZ57334.1"/>
    <property type="molecule type" value="Genomic_DNA"/>
</dbReference>
<dbReference type="SUPFAM" id="SSF51126">
    <property type="entry name" value="Pectin lyase-like"/>
    <property type="match status" value="1"/>
</dbReference>
<feature type="domain" description="Right handed beta helix" evidence="2">
    <location>
        <begin position="630"/>
        <end position="782"/>
    </location>
</feature>
<dbReference type="SMART" id="SM00710">
    <property type="entry name" value="PbH1"/>
    <property type="match status" value="5"/>
</dbReference>
<evidence type="ECO:0000256" key="1">
    <source>
        <dbReference type="SAM" id="Phobius"/>
    </source>
</evidence>
<dbReference type="InterPro" id="IPR014867">
    <property type="entry name" value="Spore_coat_CotH_CotH2/3/7"/>
</dbReference>
<dbReference type="AlphaFoldDB" id="A0A1G2H4B7"/>
<name>A0A1G2H4B7_9BACT</name>
<keyword evidence="1" id="KW-0472">Membrane</keyword>
<proteinExistence type="predicted"/>
<evidence type="ECO:0000313" key="4">
    <source>
        <dbReference type="Proteomes" id="UP000177932"/>
    </source>
</evidence>
<dbReference type="Proteomes" id="UP000177932">
    <property type="component" value="Unassembled WGS sequence"/>
</dbReference>
<feature type="transmembrane region" description="Helical" evidence="1">
    <location>
        <begin position="27"/>
        <end position="46"/>
    </location>
</feature>
<dbReference type="InterPro" id="IPR006626">
    <property type="entry name" value="PbH1"/>
</dbReference>
<dbReference type="Gene3D" id="2.160.20.10">
    <property type="entry name" value="Single-stranded right-handed beta-helix, Pectin lyase-like"/>
    <property type="match status" value="1"/>
</dbReference>
<keyword evidence="1" id="KW-1133">Transmembrane helix</keyword>
<accession>A0A1G2H4B7</accession>
<dbReference type="Pfam" id="PF08757">
    <property type="entry name" value="CotH"/>
    <property type="match status" value="1"/>
</dbReference>
<sequence length="786" mass="89710">MIFGQLMNKNSPKNPINILPSHSKKKWVIFSVPLVVLFITIPAVFLRPSNQTLVKMFTKLDETPQIQELAFNILQARTSLQKSANIIHFPYWFKETKLPVYNLFIDPDDIRIMDDILPQNIFSDNLDVENRVFVNAVFQSGDFLSEADVRYRGALNSHWTHAKRSLLIKFPGDKLFQKMKAIDIIVPRDRAYLMELVNNSRLKRAGLVSPNMFFAWVKINNKDAGVYLVKERFSAGWLEKNSIAPDSEIFSQVTSVDKNTPYIDFNLYEYIAWTREINQTNQHFEELETLFYLFRQSDEIFYKNIANILDLEKWYGAIAMNILAGGSHSMEANLNLLFNSVTGKLEPLLEDIHIYEAEHNGDPRKAYLTFDPITKRILENQKFYEDYQKVLLKTVSEQNLKADLELYDQLYEQMKPEFYKDQTKYKGDIRVDITIKEMREWIMLNYKSAQKLANLDKFPKFDDIYKDLEDMLDLSNRMGFENFYDISLSKSEFMKKYPAFRIFGDNIVLPRGIYAINETVIIPQNTKLIIEPDVKIYLGEGVSVISYSPIEAVAQSYNPIIINSAYPDKPWGAVAIINANEASKFQYVSMGGGSASEGINGVTFTGMLTAHNAPLYVYDSNLSFDRDDDIINVKGSTGEIMRSKFYDSIGDAVDLDMTSGFIVQDNYFYNIGTKQVQGDAIDISFSDALVKNNKVDKCSDKGVSIGERSNPTITGNIIENCVMGIAVKDESSAMIENNVLSHNLIGLSLYQKKDIFGGGTAIIKNNTIENNEKNFDISKNSTILNP</sequence>
<dbReference type="Pfam" id="PF13229">
    <property type="entry name" value="Beta_helix"/>
    <property type="match status" value="1"/>
</dbReference>
<protein>
    <recommendedName>
        <fullName evidence="2">Right handed beta helix domain-containing protein</fullName>
    </recommendedName>
</protein>
<evidence type="ECO:0000313" key="3">
    <source>
        <dbReference type="EMBL" id="OGZ57334.1"/>
    </source>
</evidence>
<comment type="caution">
    <text evidence="3">The sequence shown here is derived from an EMBL/GenBank/DDBJ whole genome shotgun (WGS) entry which is preliminary data.</text>
</comment>
<reference evidence="3 4" key="1">
    <citation type="journal article" date="2016" name="Nat. Commun.">
        <title>Thousands of microbial genomes shed light on interconnected biogeochemical processes in an aquifer system.</title>
        <authorList>
            <person name="Anantharaman K."/>
            <person name="Brown C.T."/>
            <person name="Hug L.A."/>
            <person name="Sharon I."/>
            <person name="Castelle C.J."/>
            <person name="Probst A.J."/>
            <person name="Thomas B.C."/>
            <person name="Singh A."/>
            <person name="Wilkins M.J."/>
            <person name="Karaoz U."/>
            <person name="Brodie E.L."/>
            <person name="Williams K.H."/>
            <person name="Hubbard S.S."/>
            <person name="Banfield J.F."/>
        </authorList>
    </citation>
    <scope>NUCLEOTIDE SEQUENCE [LARGE SCALE GENOMIC DNA]</scope>
</reference>
<dbReference type="InterPro" id="IPR039448">
    <property type="entry name" value="Beta_helix"/>
</dbReference>
<dbReference type="InterPro" id="IPR011050">
    <property type="entry name" value="Pectin_lyase_fold/virulence"/>
</dbReference>
<gene>
    <name evidence="3" type="ORF">A2827_03555</name>
</gene>